<feature type="signal peptide" evidence="11">
    <location>
        <begin position="1"/>
        <end position="18"/>
    </location>
</feature>
<dbReference type="AGR" id="ZFIN:ZDB-GENE-050113-4"/>
<dbReference type="Pfam" id="PF25890">
    <property type="entry name" value="BGLAP_C"/>
    <property type="match status" value="1"/>
</dbReference>
<evidence type="ECO:0000256" key="11">
    <source>
        <dbReference type="SAM" id="SignalP"/>
    </source>
</evidence>
<proteinExistence type="inferred from homology"/>
<dbReference type="InterPro" id="IPR035972">
    <property type="entry name" value="GLA-like_dom_SF"/>
</dbReference>
<evidence type="ECO:0000256" key="10">
    <source>
        <dbReference type="ARBA" id="ARBA00033350"/>
    </source>
</evidence>
<dbReference type="AlphaFoldDB" id="Q4G6A6"/>
<evidence type="ECO:0000256" key="7">
    <source>
        <dbReference type="ARBA" id="ARBA00022837"/>
    </source>
</evidence>
<dbReference type="OrthoDB" id="9950568at2759"/>
<dbReference type="PROSITE" id="PS00011">
    <property type="entry name" value="GLA_1"/>
    <property type="match status" value="1"/>
</dbReference>
<reference evidence="15" key="10">
    <citation type="journal article" date="2023" name="J. Hazard. Mater.">
        <title>Triclocarban triggers osteoarthritis via DNMT1-mediated epigenetic modification and suppression of COL2A in cartilage tissues.</title>
        <authorList>
            <person name="Zhang Y."/>
            <person name="He L."/>
            <person name="Yang Y."/>
            <person name="Cao J."/>
            <person name="Su Z."/>
            <person name="Zhang B."/>
            <person name="Guo H."/>
            <person name="Wang Z."/>
            <person name="Zhang P."/>
            <person name="Xie J."/>
            <person name="Li J."/>
            <person name="Ye J."/>
            <person name="Zha Z."/>
            <person name="Yu H."/>
            <person name="Hong A."/>
            <person name="Chen X."/>
        </authorList>
    </citation>
    <scope>NUCLEOTIDE SEQUENCE</scope>
    <source>
        <strain evidence="15">Tuebingen</strain>
    </source>
</reference>
<evidence type="ECO:0000313" key="15">
    <source>
        <dbReference type="RefSeq" id="NP_001077326.1"/>
    </source>
</evidence>
<evidence type="ECO:0000256" key="4">
    <source>
        <dbReference type="ARBA" id="ARBA00022525"/>
    </source>
</evidence>
<reference evidence="15" key="8">
    <citation type="journal article" date="2023" name="Front. Endocrinol.">
        <title>Zebrafish Tric-b is required for skeletal development and bone cells differentiation.</title>
        <authorList>
            <person name="Tonelli F."/>
            <person name="Leoni L."/>
            <person name="Daponte V."/>
            <person name="Gioia R."/>
            <person name="Cotti S."/>
            <person name="Fiedler I.A.K."/>
            <person name="Larianova D."/>
            <person name="Willaert A."/>
            <person name="Coucke P.J."/>
            <person name="Villani S."/>
            <person name="Busse B."/>
            <person name="Besio R."/>
            <person name="Rossi A."/>
            <person name="Witten P.E."/>
            <person name="Forlino A."/>
        </authorList>
    </citation>
    <scope>NUCLEOTIDE SEQUENCE</scope>
    <source>
        <strain evidence="15">Tuebingen</strain>
    </source>
</reference>
<gene>
    <name evidence="15 16" type="primary">bglap</name>
    <name evidence="15" type="synonym">si:ch1073-504d15.2</name>
</gene>
<reference evidence="13 15" key="2">
    <citation type="journal article" date="2005" name="J. Biol. Chem.">
        <title>Evolution of matrix and bone gamma-carboxyglutamic acid proteins in vertebrates.</title>
        <authorList>
            <person name="Laize V."/>
            <person name="Martel P."/>
            <person name="Viegas C.S."/>
            <person name="Price P.A."/>
            <person name="Cancela M.L."/>
        </authorList>
    </citation>
    <scope>NUCLEOTIDE SEQUENCE</scope>
    <source>
        <strain evidence="15">Tuebingen</strain>
    </source>
</reference>
<dbReference type="InterPro" id="IPR000294">
    <property type="entry name" value="GLA_domain"/>
</dbReference>
<reference evidence="15" key="9">
    <citation type="journal article" date="2023" name="J Orthop Translat">
        <title>Eurycomanone stimulates bone mineralization in zebrafish larvae and promotes osteogenic differentiation of mesenchymal stem cells by upregulating AKT/GSK-3beta/beta-catenin signaling.</title>
        <authorList>
            <person name="Zhong Y.T."/>
            <person name="Liao H.B."/>
            <person name="Ye Z.Q."/>
            <person name="Jiang H.S."/>
            <person name="Li J.X."/>
            <person name="Ke L.M."/>
            <person name="Hua J.Y."/>
            <person name="Wei B."/>
            <person name="Wu X."/>
            <person name="Cui L."/>
        </authorList>
    </citation>
    <scope>NUCLEOTIDE SEQUENCE</scope>
    <source>
        <strain evidence="15">Tuebingen</strain>
    </source>
</reference>
<evidence type="ECO:0000256" key="1">
    <source>
        <dbReference type="ARBA" id="ARBA00004613"/>
    </source>
</evidence>
<protein>
    <recommendedName>
        <fullName evidence="9">Bone Gla protein</fullName>
    </recommendedName>
    <alternativeName>
        <fullName evidence="10">Gamma-carboxyglutamic acid-containing protein</fullName>
    </alternativeName>
</protein>
<comment type="subcellular location">
    <subcellularLocation>
        <location evidence="1">Secreted</location>
    </subcellularLocation>
</comment>
<reference evidence="15" key="12">
    <citation type="submission" date="2025-04" db="UniProtKB">
        <authorList>
            <consortium name="RefSeq"/>
        </authorList>
    </citation>
    <scope>IDENTIFICATION</scope>
    <source>
        <strain evidence="15">Tuebingen</strain>
    </source>
</reference>
<dbReference type="SMR" id="Q4G6A6"/>
<sequence>MKSLTVLIFCCLMTVCLSAGLPDSSDTKPLSAAESPNHEGVFVKRDVASIIMRQKRAGTAPGDLTPFQLESLREVCETNVACEHMMDTSGIIAAYKTYYGPIPF</sequence>
<dbReference type="PROSITE" id="PS50998">
    <property type="entry name" value="GLA_2"/>
    <property type="match status" value="1"/>
</dbReference>
<feature type="domain" description="Gla" evidence="12">
    <location>
        <begin position="54"/>
        <end position="100"/>
    </location>
</feature>
<keyword evidence="14" id="KW-1185">Reference proteome</keyword>
<dbReference type="InterPro" id="IPR039176">
    <property type="entry name" value="Osteocalcin"/>
</dbReference>
<feature type="chain" id="PRO_5043058178" description="Bone Gla protein" evidence="15">
    <location>
        <begin position="21"/>
        <end position="104"/>
    </location>
</feature>
<evidence type="ECO:0000256" key="6">
    <source>
        <dbReference type="ARBA" id="ARBA00022723"/>
    </source>
</evidence>
<evidence type="ECO:0000313" key="14">
    <source>
        <dbReference type="Proteomes" id="UP000000437"/>
    </source>
</evidence>
<evidence type="ECO:0000256" key="8">
    <source>
        <dbReference type="ARBA" id="ARBA00023157"/>
    </source>
</evidence>
<dbReference type="GO" id="GO:0032571">
    <property type="term" value="P:response to vitamin K"/>
    <property type="evidence" value="ECO:0007669"/>
    <property type="project" value="InterPro"/>
</dbReference>
<dbReference type="GO" id="GO:1900076">
    <property type="term" value="P:regulation of cellular response to insulin stimulus"/>
    <property type="evidence" value="ECO:0007669"/>
    <property type="project" value="InterPro"/>
</dbReference>
<dbReference type="RefSeq" id="NP_001077326.1">
    <property type="nucleotide sequence ID" value="NM_001083857.3"/>
</dbReference>
<dbReference type="CTD" id="632"/>
<keyword evidence="11 15" id="KW-0732">Signal</keyword>
<evidence type="ECO:0000259" key="12">
    <source>
        <dbReference type="PROSITE" id="PS50998"/>
    </source>
</evidence>
<dbReference type="PANTHER" id="PTHR14235:SF0">
    <property type="entry name" value="OSTEOCALCIN"/>
    <property type="match status" value="1"/>
</dbReference>
<dbReference type="KEGG" id="dre:792433"/>
<reference evidence="15" key="5">
    <citation type="journal article" date="2006" name="J. Biol. Chem.">
        <title>Identification of an osteocalcin isoform in fish with a large acidic prodomain.</title>
        <authorList>
            <person name="Laize V."/>
            <person name="Viegas C.S."/>
            <person name="Price P.A."/>
            <person name="Cancela M.L."/>
        </authorList>
    </citation>
    <scope>NUCLEOTIDE SEQUENCE</scope>
    <source>
        <strain evidence="15">Tuebingen</strain>
    </source>
</reference>
<accession>Q4G6A6</accession>
<keyword evidence="8" id="KW-1015">Disulfide bond</keyword>
<keyword evidence="4" id="KW-0964">Secreted</keyword>
<dbReference type="GO" id="GO:0060348">
    <property type="term" value="P:bone development"/>
    <property type="evidence" value="ECO:0007669"/>
    <property type="project" value="InterPro"/>
</dbReference>
<keyword evidence="5" id="KW-0091">Biomineralization</keyword>
<keyword evidence="6" id="KW-0479">Metal-binding</keyword>
<comment type="similarity">
    <text evidence="2">Belongs to the osteocalcin/matrix Gla protein family.</text>
</comment>
<feature type="chain" id="PRO_5044737882" description="Bone Gla protein" evidence="11">
    <location>
        <begin position="19"/>
        <end position="104"/>
    </location>
</feature>
<dbReference type="GO" id="GO:0005509">
    <property type="term" value="F:calcium ion binding"/>
    <property type="evidence" value="ECO:0007669"/>
    <property type="project" value="InterPro"/>
</dbReference>
<reference evidence="15" key="3">
    <citation type="journal article" date="2005" name="J. Bone Miner. Res.">
        <title>Identification of a new pebp2alphaA2 isoform from zebrafish runx2 capable of inducing osteocalcin gene expression in vitro.</title>
        <authorList>
            <person name="Pinto J.P."/>
            <person name="Conceicao N.M."/>
            <person name="Viegas C.S."/>
            <person name="Leite R.B."/>
            <person name="Hurst L.D."/>
            <person name="Kelsh R.N."/>
            <person name="Cancela M.L."/>
        </authorList>
    </citation>
    <scope>NUCLEOTIDE SEQUENCE</scope>
    <source>
        <strain evidence="15">Tuebingen</strain>
    </source>
</reference>
<keyword evidence="7" id="KW-0106">Calcium</keyword>
<name>Q4G6A6_DANRE</name>
<reference evidence="15" key="11">
    <citation type="journal article" date="2024" name="Front. Genet.">
        <title>Piezo1 mutant zebrafish as a model of idiopathic scoliosis.</title>
        <authorList>
            <person name="Ramli"/>
            <person name="Aramaki T."/>
            <person name="Watanabe M."/>
            <person name="Kondo S."/>
        </authorList>
    </citation>
    <scope>NUCLEOTIDE SEQUENCE</scope>
    <source>
        <strain evidence="15">Tuebingen</strain>
    </source>
</reference>
<dbReference type="GeneID" id="792433"/>
<evidence type="ECO:0000256" key="5">
    <source>
        <dbReference type="ARBA" id="ARBA00022591"/>
    </source>
</evidence>
<keyword evidence="3" id="KW-0301">Gamma-carboxyglutamic acid</keyword>
<dbReference type="InterPro" id="IPR058704">
    <property type="entry name" value="BGLAP-like_C"/>
</dbReference>
<evidence type="ECO:0000313" key="13">
    <source>
        <dbReference type="EMBL" id="AAO53254.1"/>
    </source>
</evidence>
<evidence type="ECO:0000256" key="9">
    <source>
        <dbReference type="ARBA" id="ARBA00030150"/>
    </source>
</evidence>
<dbReference type="GO" id="GO:0031214">
    <property type="term" value="P:biomineral tissue development"/>
    <property type="evidence" value="ECO:0007669"/>
    <property type="project" value="UniProtKB-KW"/>
</dbReference>
<reference evidence="14" key="6">
    <citation type="journal article" date="2013" name="Nature">
        <title>The zebrafish reference genome sequence and its relationship to the human genome.</title>
        <authorList>
            <consortium name="Genome Reference Consortium Zebrafish"/>
            <person name="Howe K."/>
            <person name="Clark M.D."/>
            <person name="Torroja C.F."/>
            <person name="Torrance J."/>
            <person name="Berthelot C."/>
            <person name="Muffato M."/>
            <person name="Collins J.E."/>
            <person name="Humphray S."/>
            <person name="McLaren K."/>
            <person name="Matthews L."/>
            <person name="McLaren S."/>
            <person name="Sealy I."/>
            <person name="Caccamo M."/>
            <person name="Churcher C."/>
            <person name="Scott C."/>
            <person name="Barrett J.C."/>
            <person name="Koch R."/>
            <person name="Rauch G.J."/>
            <person name="White S."/>
            <person name="Chow W."/>
            <person name="Kilian B."/>
            <person name="Quintais L.T."/>
            <person name="Guerra-Assuncao J.A."/>
            <person name="Zhou Y."/>
            <person name="Gu Y."/>
            <person name="Yen J."/>
            <person name="Vogel J.H."/>
            <person name="Eyre T."/>
            <person name="Redmond S."/>
            <person name="Banerjee R."/>
            <person name="Chi J."/>
            <person name="Fu B."/>
            <person name="Langley E."/>
            <person name="Maguire S.F."/>
            <person name="Laird G.K."/>
            <person name="Lloyd D."/>
            <person name="Kenyon E."/>
            <person name="Donaldson S."/>
            <person name="Sehra H."/>
            <person name="Almeida-King J."/>
            <person name="Loveland J."/>
            <person name="Trevanion S."/>
            <person name="Jones M."/>
            <person name="Quail M."/>
            <person name="Willey D."/>
            <person name="Hunt A."/>
            <person name="Burton J."/>
            <person name="Sims S."/>
            <person name="McLay K."/>
            <person name="Plumb B."/>
            <person name="Davis J."/>
            <person name="Clee C."/>
            <person name="Oliver K."/>
            <person name="Clark R."/>
            <person name="Riddle C."/>
            <person name="Elliot D."/>
            <person name="Eliott D."/>
            <person name="Threadgold G."/>
            <person name="Harden G."/>
            <person name="Ware D."/>
            <person name="Begum S."/>
            <person name="Mortimore B."/>
            <person name="Mortimer B."/>
            <person name="Kerry G."/>
            <person name="Heath P."/>
            <person name="Phillimore B."/>
            <person name="Tracey A."/>
            <person name="Corby N."/>
            <person name="Dunn M."/>
            <person name="Johnson C."/>
            <person name="Wood J."/>
            <person name="Clark S."/>
            <person name="Pelan S."/>
            <person name="Griffiths G."/>
            <person name="Smith M."/>
            <person name="Glithero R."/>
            <person name="Howden P."/>
            <person name="Barker N."/>
            <person name="Lloyd C."/>
            <person name="Stevens C."/>
            <person name="Harley J."/>
            <person name="Holt K."/>
            <person name="Panagiotidis G."/>
            <person name="Lovell J."/>
            <person name="Beasley H."/>
            <person name="Henderson C."/>
            <person name="Gordon D."/>
            <person name="Auger K."/>
            <person name="Wright D."/>
            <person name="Collins J."/>
            <person name="Raisen C."/>
            <person name="Dyer L."/>
            <person name="Leung K."/>
            <person name="Robertson L."/>
            <person name="Ambridge K."/>
            <person name="Leongamornlert D."/>
            <person name="McGuire S."/>
            <person name="Gilderthorp R."/>
            <person name="Griffiths C."/>
            <person name="Manthravadi D."/>
            <person name="Nichol S."/>
            <person name="Barker G."/>
            <person name="Whitehead S."/>
            <person name="Kay M."/>
            <person name="Brown J."/>
            <person name="Murnane C."/>
            <person name="Gray E."/>
            <person name="Humphries M."/>
            <person name="Sycamore N."/>
            <person name="Barker D."/>
            <person name="Saunders D."/>
            <person name="Wallis J."/>
            <person name="Babbage A."/>
            <person name="Hammond S."/>
            <person name="Mashreghi-Mohammadi M."/>
            <person name="Barr L."/>
            <person name="Martin S."/>
            <person name="Wray P."/>
            <person name="Ellington A."/>
            <person name="Matthews N."/>
            <person name="Ellwood M."/>
            <person name="Woodmansey R."/>
            <person name="Clark G."/>
            <person name="Cooper J."/>
            <person name="Cooper J."/>
            <person name="Tromans A."/>
            <person name="Grafham D."/>
            <person name="Skuce C."/>
            <person name="Pandian R."/>
            <person name="Andrews R."/>
            <person name="Harrison E."/>
            <person name="Kimberley A."/>
            <person name="Garnett J."/>
            <person name="Fosker N."/>
            <person name="Hall R."/>
            <person name="Garner P."/>
            <person name="Kelly D."/>
            <person name="Bird C."/>
            <person name="Palmer S."/>
            <person name="Gehring I."/>
            <person name="Berger A."/>
            <person name="Dooley C.M."/>
            <person name="Ersan-Urun Z."/>
            <person name="Eser C."/>
            <person name="Geiger H."/>
            <person name="Geisler M."/>
            <person name="Karotki L."/>
            <person name="Kirn A."/>
            <person name="Konantz J."/>
            <person name="Konantz M."/>
            <person name="Oberlander M."/>
            <person name="Rudolph-Geiger S."/>
            <person name="Teucke M."/>
            <person name="Lanz C."/>
            <person name="Raddatz G."/>
            <person name="Osoegawa K."/>
            <person name="Zhu B."/>
            <person name="Rapp A."/>
            <person name="Widaa S."/>
            <person name="Langford C."/>
            <person name="Yang F."/>
            <person name="Schuster S.C."/>
            <person name="Carter N.P."/>
            <person name="Harrow J."/>
            <person name="Ning Z."/>
            <person name="Herrero J."/>
            <person name="Searle S.M."/>
            <person name="Enright A."/>
            <person name="Geisler R."/>
            <person name="Plasterk R.H."/>
            <person name="Lee C."/>
            <person name="Westerfield M."/>
            <person name="de Jong P.J."/>
            <person name="Zon L.I."/>
            <person name="Postlethwait J.H."/>
            <person name="Nusslein-Volhard C."/>
            <person name="Hubbard T.J."/>
            <person name="Roest Crollius H."/>
            <person name="Rogers J."/>
            <person name="Stemple D.L."/>
        </authorList>
    </citation>
    <scope>NUCLEOTIDE SEQUENCE [LARGE SCALE GENOMIC DNA]</scope>
</reference>
<dbReference type="PhylomeDB" id="Q4G6A6"/>
<evidence type="ECO:0000313" key="16">
    <source>
        <dbReference type="ZFIN" id="ZDB-GENE-050113-4"/>
    </source>
</evidence>
<dbReference type="EMBL" id="AY178836">
    <property type="protein sequence ID" value="AAO53254.1"/>
    <property type="molecule type" value="Genomic_DNA"/>
</dbReference>
<reference evidence="15" key="1">
    <citation type="journal article" date="2004" name="Calcif. Tissue Int.">
        <title>Characterization of osteocalcin (BGP) and matrix Gla protein (MGP) fish specific antibodies: validation for immunodetection studies in lower vertebrates.</title>
        <authorList>
            <person name="Simes D.C."/>
            <person name="Williamson M.K."/>
            <person name="Schaff B.J."/>
            <person name="Gavaia P.J."/>
            <person name="Ingleton P.M."/>
            <person name="Price P.A."/>
            <person name="Cancela M.L."/>
        </authorList>
    </citation>
    <scope>NUCLEOTIDE SEQUENCE</scope>
    <source>
        <strain evidence="15">Tuebingen</strain>
    </source>
</reference>
<dbReference type="SMART" id="SM00069">
    <property type="entry name" value="GLA"/>
    <property type="match status" value="1"/>
</dbReference>
<evidence type="ECO:0000256" key="3">
    <source>
        <dbReference type="ARBA" id="ARBA00022479"/>
    </source>
</evidence>
<evidence type="ECO:0000256" key="2">
    <source>
        <dbReference type="ARBA" id="ARBA00008850"/>
    </source>
</evidence>
<dbReference type="PANTHER" id="PTHR14235">
    <property type="entry name" value="OSTEOCALCIN"/>
    <property type="match status" value="1"/>
</dbReference>
<dbReference type="SUPFAM" id="SSF57630">
    <property type="entry name" value="GLA-domain"/>
    <property type="match status" value="1"/>
</dbReference>
<dbReference type="GO" id="GO:0005576">
    <property type="term" value="C:extracellular region"/>
    <property type="evidence" value="ECO:0007669"/>
    <property type="project" value="UniProtKB-SubCell"/>
</dbReference>
<organism evidence="13">
    <name type="scientific">Danio rerio</name>
    <name type="common">Zebrafish</name>
    <name type="synonym">Brachydanio rerio</name>
    <dbReference type="NCBI Taxonomy" id="7955"/>
    <lineage>
        <taxon>Eukaryota</taxon>
        <taxon>Metazoa</taxon>
        <taxon>Chordata</taxon>
        <taxon>Craniata</taxon>
        <taxon>Vertebrata</taxon>
        <taxon>Euteleostomi</taxon>
        <taxon>Actinopterygii</taxon>
        <taxon>Neopterygii</taxon>
        <taxon>Teleostei</taxon>
        <taxon>Ostariophysi</taxon>
        <taxon>Cypriniformes</taxon>
        <taxon>Danionidae</taxon>
        <taxon>Danioninae</taxon>
        <taxon>Danio</taxon>
    </lineage>
</organism>
<dbReference type="Proteomes" id="UP000000437">
    <property type="component" value="Chromosome 3"/>
</dbReference>
<dbReference type="ZFIN" id="ZDB-GENE-050113-4">
    <property type="gene designation" value="bglap"/>
</dbReference>
<reference evidence="13 15" key="4">
    <citation type="journal article" date="2006" name="Gene Expr. Patterns">
        <title>Osteocalcin and matrix Gla protein in zebrafish (Danio rerio) and Senegal sole (Solea senegalensis): comparative gene and protein expression during larval development through adulthood.</title>
        <authorList>
            <person name="Gavaia P.J."/>
            <person name="Simes D.C."/>
            <person name="Ortiz-Delgado J.B."/>
            <person name="Viegas C.S."/>
            <person name="Pinto J.P."/>
            <person name="Kelsh R.N."/>
            <person name="Sarasquete M.C."/>
            <person name="Cancela M.L."/>
        </authorList>
    </citation>
    <scope>NUCLEOTIDE SEQUENCE</scope>
    <source>
        <strain evidence="15">Tuebingen</strain>
    </source>
</reference>
<reference evidence="15" key="7">
    <citation type="journal article" date="2023" name="Exp. Mol. Med.">
        <title>Dynamic network biomarker identifies cdkn1a-mediated bone mineralization in the triggering phase of osteoporosis.</title>
        <authorList>
            <person name="Guo W."/>
            <person name="Jin P."/>
            <person name="Li R."/>
            <person name="Huang L."/>
            <person name="Liu Z."/>
            <person name="Li H."/>
            <person name="Zhou T."/>
            <person name="Fang B."/>
            <person name="Xia L."/>
        </authorList>
    </citation>
    <scope>NUCLEOTIDE SEQUENCE</scope>
    <source>
        <strain evidence="15">Tuebingen</strain>
    </source>
</reference>
<dbReference type="GO" id="GO:0009612">
    <property type="term" value="P:response to mechanical stimulus"/>
    <property type="evidence" value="ECO:0000314"/>
    <property type="project" value="ZFIN"/>
</dbReference>
<dbReference type="GO" id="GO:0031101">
    <property type="term" value="P:fin regeneration"/>
    <property type="evidence" value="ECO:0000315"/>
    <property type="project" value="ZFIN"/>
</dbReference>